<sequence length="100" mass="11589">MCDVYRGLFNLEEHRHQAGDVTETVPFQSWTYKDFEVTSAKIVEAYQKEFELKQRLVEVIAHVPDRNLLMFCTAGWLHEPYVSGETQLLLEALVTETGLK</sequence>
<evidence type="ECO:0000313" key="1">
    <source>
        <dbReference type="EMBL" id="KOF76907.1"/>
    </source>
</evidence>
<organism evidence="1">
    <name type="scientific">Octopus bimaculoides</name>
    <name type="common">California two-spotted octopus</name>
    <dbReference type="NCBI Taxonomy" id="37653"/>
    <lineage>
        <taxon>Eukaryota</taxon>
        <taxon>Metazoa</taxon>
        <taxon>Spiralia</taxon>
        <taxon>Lophotrochozoa</taxon>
        <taxon>Mollusca</taxon>
        <taxon>Cephalopoda</taxon>
        <taxon>Coleoidea</taxon>
        <taxon>Octopodiformes</taxon>
        <taxon>Octopoda</taxon>
        <taxon>Incirrata</taxon>
        <taxon>Octopodidae</taxon>
        <taxon>Octopus</taxon>
    </lineage>
</organism>
<reference evidence="1" key="1">
    <citation type="submission" date="2015-07" db="EMBL/GenBank/DDBJ databases">
        <title>MeaNS - Measles Nucleotide Surveillance Program.</title>
        <authorList>
            <person name="Tran T."/>
            <person name="Druce J."/>
        </authorList>
    </citation>
    <scope>NUCLEOTIDE SEQUENCE</scope>
    <source>
        <strain evidence="1">UCB-OBI-ISO-001</strain>
        <tissue evidence="1">Gonad</tissue>
    </source>
</reference>
<dbReference type="STRING" id="37653.A0A0L8GIS6"/>
<dbReference type="AlphaFoldDB" id="A0A0L8GIS6"/>
<dbReference type="PRINTS" id="PR02040">
    <property type="entry name" value="CDK2IP"/>
</dbReference>
<protein>
    <submittedName>
        <fullName evidence="1">Uncharacterized protein</fullName>
    </submittedName>
</protein>
<dbReference type="OrthoDB" id="17066at2759"/>
<gene>
    <name evidence="1" type="ORF">OCBIM_22032755mg</name>
</gene>
<dbReference type="PANTHER" id="PTHR15827:SF2">
    <property type="entry name" value="CYCLIN-DEPENDENT KINASE 2-INTERACTING PROTEIN"/>
    <property type="match status" value="1"/>
</dbReference>
<proteinExistence type="predicted"/>
<dbReference type="InterPro" id="IPR023250">
    <property type="entry name" value="Cyclin-dep_Kinase_2_interact"/>
</dbReference>
<dbReference type="EMBL" id="KQ421655">
    <property type="protein sequence ID" value="KOF76907.1"/>
    <property type="molecule type" value="Genomic_DNA"/>
</dbReference>
<accession>A0A0L8GIS6</accession>
<name>A0A0L8GIS6_OCTBM</name>
<dbReference type="PANTHER" id="PTHR15827">
    <property type="entry name" value="CYCLIN-DEPENDENT KINASE 2-INTERACTING PROTEIN"/>
    <property type="match status" value="1"/>
</dbReference>